<sequence length="159" mass="17413">MQLTQFTDYALRTLLYLAVHPDRLVPVAEVSAAYGISNHHLVKVAHQLARLGYVESARGRGGGLRLARDPAKVTVGEVVRATEPHFHVVECFDGDHNTCPIVPACGLVRALAQARERFLEALDGQRLADLVQDPARVGKLVKIWTRTAGATRRQLASSE</sequence>
<evidence type="ECO:0000313" key="3">
    <source>
        <dbReference type="Proteomes" id="UP001139031"/>
    </source>
</evidence>
<dbReference type="Gene3D" id="1.10.10.10">
    <property type="entry name" value="Winged helix-like DNA-binding domain superfamily/Winged helix DNA-binding domain"/>
    <property type="match status" value="1"/>
</dbReference>
<evidence type="ECO:0000256" key="1">
    <source>
        <dbReference type="ARBA" id="ARBA00023125"/>
    </source>
</evidence>
<comment type="caution">
    <text evidence="2">The sequence shown here is derived from an EMBL/GenBank/DDBJ whole genome shotgun (WGS) entry which is preliminary data.</text>
</comment>
<gene>
    <name evidence="2" type="ORF">K7C98_24620</name>
</gene>
<dbReference type="InterPro" id="IPR036388">
    <property type="entry name" value="WH-like_DNA-bd_sf"/>
</dbReference>
<reference evidence="2" key="1">
    <citation type="submission" date="2021-08" db="EMBL/GenBank/DDBJ databases">
        <authorList>
            <person name="Stevens D.C."/>
        </authorList>
    </citation>
    <scope>NUCLEOTIDE SEQUENCE</scope>
    <source>
        <strain evidence="2">DSM 53165</strain>
    </source>
</reference>
<dbReference type="InterPro" id="IPR000944">
    <property type="entry name" value="Tscrpt_reg_Rrf2"/>
</dbReference>
<dbReference type="InterPro" id="IPR036390">
    <property type="entry name" value="WH_DNA-bd_sf"/>
</dbReference>
<dbReference type="PANTHER" id="PTHR33221:SF4">
    <property type="entry name" value="HTH-TYPE TRANSCRIPTIONAL REPRESSOR NSRR"/>
    <property type="match status" value="1"/>
</dbReference>
<evidence type="ECO:0000313" key="2">
    <source>
        <dbReference type="EMBL" id="MBZ5712439.1"/>
    </source>
</evidence>
<keyword evidence="3" id="KW-1185">Reference proteome</keyword>
<dbReference type="PANTHER" id="PTHR33221">
    <property type="entry name" value="WINGED HELIX-TURN-HELIX TRANSCRIPTIONAL REGULATOR, RRF2 FAMILY"/>
    <property type="match status" value="1"/>
</dbReference>
<dbReference type="NCBIfam" id="TIGR00738">
    <property type="entry name" value="rrf2_super"/>
    <property type="match status" value="1"/>
</dbReference>
<keyword evidence="1" id="KW-0238">DNA-binding</keyword>
<organism evidence="2 3">
    <name type="scientific">Nannocystis pusilla</name>
    <dbReference type="NCBI Taxonomy" id="889268"/>
    <lineage>
        <taxon>Bacteria</taxon>
        <taxon>Pseudomonadati</taxon>
        <taxon>Myxococcota</taxon>
        <taxon>Polyangia</taxon>
        <taxon>Nannocystales</taxon>
        <taxon>Nannocystaceae</taxon>
        <taxon>Nannocystis</taxon>
    </lineage>
</organism>
<dbReference type="RefSeq" id="WP_224194195.1">
    <property type="nucleotide sequence ID" value="NZ_JAIRAU010000031.1"/>
</dbReference>
<accession>A0ABS7TW09</accession>
<dbReference type="Proteomes" id="UP001139031">
    <property type="component" value="Unassembled WGS sequence"/>
</dbReference>
<dbReference type="EMBL" id="JAIRAU010000031">
    <property type="protein sequence ID" value="MBZ5712439.1"/>
    <property type="molecule type" value="Genomic_DNA"/>
</dbReference>
<dbReference type="PROSITE" id="PS51197">
    <property type="entry name" value="HTH_RRF2_2"/>
    <property type="match status" value="1"/>
</dbReference>
<dbReference type="Pfam" id="PF02082">
    <property type="entry name" value="Rrf2"/>
    <property type="match status" value="1"/>
</dbReference>
<dbReference type="SUPFAM" id="SSF46785">
    <property type="entry name" value="Winged helix' DNA-binding domain"/>
    <property type="match status" value="1"/>
</dbReference>
<name>A0ABS7TW09_9BACT</name>
<protein>
    <submittedName>
        <fullName evidence="2">Rrf2 family transcriptional regulator</fullName>
    </submittedName>
</protein>
<proteinExistence type="predicted"/>